<proteinExistence type="predicted"/>
<dbReference type="EMBL" id="CAVMJV010000042">
    <property type="protein sequence ID" value="CAK5080783.1"/>
    <property type="molecule type" value="Genomic_DNA"/>
</dbReference>
<protein>
    <submittedName>
        <fullName evidence="1">Uncharacterized protein</fullName>
    </submittedName>
</protein>
<accession>A0ACB0ZR58</accession>
<organism evidence="1 2">
    <name type="scientific">Meloidogyne enterolobii</name>
    <name type="common">Root-knot nematode worm</name>
    <name type="synonym">Meloidogyne mayaguensis</name>
    <dbReference type="NCBI Taxonomy" id="390850"/>
    <lineage>
        <taxon>Eukaryota</taxon>
        <taxon>Metazoa</taxon>
        <taxon>Ecdysozoa</taxon>
        <taxon>Nematoda</taxon>
        <taxon>Chromadorea</taxon>
        <taxon>Rhabditida</taxon>
        <taxon>Tylenchina</taxon>
        <taxon>Tylenchomorpha</taxon>
        <taxon>Tylenchoidea</taxon>
        <taxon>Meloidogynidae</taxon>
        <taxon>Meloidogyninae</taxon>
        <taxon>Meloidogyne</taxon>
    </lineage>
</organism>
<evidence type="ECO:0000313" key="1">
    <source>
        <dbReference type="EMBL" id="CAK5080783.1"/>
    </source>
</evidence>
<sequence>MADDESKKTDNSNKQVEKAVNTPQKETRKREADIDLLEGSSTGKRAKRVSEESPGRKNAKILLSQQEDGHCPQCGSFASNWSVHCRTNHREFVDYGGDFVVAHRHEVYQFISQCLQKLGASEHHSSVLAKYLTFCDTFGYSSEGLQKLNYYVDMLIADKFSAFGEPQVLEETGYSFKIDCSGILGPLAADFCASKALSFDIGKEPKAVMGIVNAEFSSEFPCVPELMDFCADSLYRSTKNVSDKRP</sequence>
<comment type="caution">
    <text evidence="1">The sequence shown here is derived from an EMBL/GenBank/DDBJ whole genome shotgun (WGS) entry which is preliminary data.</text>
</comment>
<evidence type="ECO:0000313" key="2">
    <source>
        <dbReference type="Proteomes" id="UP001497535"/>
    </source>
</evidence>
<gene>
    <name evidence="1" type="ORF">MENTE1834_LOCUS27977</name>
</gene>
<dbReference type="Proteomes" id="UP001497535">
    <property type="component" value="Unassembled WGS sequence"/>
</dbReference>
<name>A0ACB0ZR58_MELEN</name>
<keyword evidence="2" id="KW-1185">Reference proteome</keyword>
<reference evidence="1" key="1">
    <citation type="submission" date="2023-11" db="EMBL/GenBank/DDBJ databases">
        <authorList>
            <person name="Poullet M."/>
        </authorList>
    </citation>
    <scope>NUCLEOTIDE SEQUENCE</scope>
    <source>
        <strain evidence="1">E1834</strain>
    </source>
</reference>